<feature type="region of interest" description="Disordered" evidence="1">
    <location>
        <begin position="139"/>
        <end position="159"/>
    </location>
</feature>
<proteinExistence type="predicted"/>
<dbReference type="EMBL" id="JAATEJ010000002">
    <property type="protein sequence ID" value="NJP42427.1"/>
    <property type="molecule type" value="Genomic_DNA"/>
</dbReference>
<accession>A0ABX0ZHZ9</accession>
<protein>
    <submittedName>
        <fullName evidence="2">Phage tail protein</fullName>
    </submittedName>
</protein>
<evidence type="ECO:0000313" key="2">
    <source>
        <dbReference type="EMBL" id="NJP42427.1"/>
    </source>
</evidence>
<dbReference type="Proteomes" id="UP000734511">
    <property type="component" value="Unassembled WGS sequence"/>
</dbReference>
<gene>
    <name evidence="2" type="ORF">HCN08_03215</name>
</gene>
<sequence>MPRVTRPPAAAQGRAATTGLAVPGLAHPLIAPAEWAELARPGAPLHWAAFDVSRGPGTRQDPLYTEVTTRVRENGVPLLGTLDAAYGERPFGELVSDASRYLDWYHVDGFYLDRAPTGPEHAADCHWAVTTLRALLDHDAGTPRAQGGPGPADAPPCPEPPRPGLVVLGHGIHPHPRYAELADQLVTFAGPWDRYRWSEAPPWTAAHPPSRFVHLVHSLPGLHLDGALRIARWQGAATVCLTDRTAREGTDPWAGLPGYWDRLARATAAPAEDRPPPTM</sequence>
<evidence type="ECO:0000256" key="1">
    <source>
        <dbReference type="SAM" id="MobiDB-lite"/>
    </source>
</evidence>
<dbReference type="InterPro" id="IPR021986">
    <property type="entry name" value="Spherulin4"/>
</dbReference>
<dbReference type="RefSeq" id="WP_167981311.1">
    <property type="nucleotide sequence ID" value="NZ_JAATEJ010000002.1"/>
</dbReference>
<keyword evidence="3" id="KW-1185">Reference proteome</keyword>
<evidence type="ECO:0000313" key="3">
    <source>
        <dbReference type="Proteomes" id="UP000734511"/>
    </source>
</evidence>
<name>A0ABX0ZHZ9_9ACTN</name>
<organism evidence="2 3">
    <name type="scientific">Actinacidiphila epipremni</name>
    <dbReference type="NCBI Taxonomy" id="2053013"/>
    <lineage>
        <taxon>Bacteria</taxon>
        <taxon>Bacillati</taxon>
        <taxon>Actinomycetota</taxon>
        <taxon>Actinomycetes</taxon>
        <taxon>Kitasatosporales</taxon>
        <taxon>Streptomycetaceae</taxon>
        <taxon>Actinacidiphila</taxon>
    </lineage>
</organism>
<dbReference type="PANTHER" id="PTHR35040:SF9">
    <property type="entry name" value="4-LIKE CELL SURFACE PROTEIN, PUTATIVE (AFU_ORTHOLOGUE AFUA_4G14080)-RELATED"/>
    <property type="match status" value="1"/>
</dbReference>
<dbReference type="PANTHER" id="PTHR35040">
    <property type="match status" value="1"/>
</dbReference>
<reference evidence="2 3" key="1">
    <citation type="submission" date="2020-03" db="EMBL/GenBank/DDBJ databases">
        <title>WGS of actinomycetes isolated from Thailand.</title>
        <authorList>
            <person name="Thawai C."/>
        </authorList>
    </citation>
    <scope>NUCLEOTIDE SEQUENCE [LARGE SCALE GENOMIC DNA]</scope>
    <source>
        <strain evidence="2 3">PRB2-1</strain>
    </source>
</reference>
<comment type="caution">
    <text evidence="2">The sequence shown here is derived from an EMBL/GenBank/DDBJ whole genome shotgun (WGS) entry which is preliminary data.</text>
</comment>
<dbReference type="Pfam" id="PF12138">
    <property type="entry name" value="Spherulin4"/>
    <property type="match status" value="1"/>
</dbReference>